<sequence length="139" mass="15850">MTSATTDPVEEFRRLSDDDPELRAHGAYYSCTFLLDMEEHRFLVRMHRGRVEELVTDPEPLTAHDFAIRASADTWRGFCSPTPPPMCHGIWAATFRRGMRLEGDLLVLMQNLRCVTRQLELLRVTGPLVPAHRDSAPSD</sequence>
<organism evidence="1 2">
    <name type="scientific">Streptomyces thermoviolaceus subsp. thermoviolaceus</name>
    <dbReference type="NCBI Taxonomy" id="66860"/>
    <lineage>
        <taxon>Bacteria</taxon>
        <taxon>Bacillati</taxon>
        <taxon>Actinomycetota</taxon>
        <taxon>Actinomycetes</taxon>
        <taxon>Kitasatosporales</taxon>
        <taxon>Streptomycetaceae</taxon>
        <taxon>Streptomyces</taxon>
    </lineage>
</organism>
<comment type="caution">
    <text evidence="1">The sequence shown here is derived from an EMBL/GenBank/DDBJ whole genome shotgun (WGS) entry which is preliminary data.</text>
</comment>
<dbReference type="EMBL" id="JAATEL010000009">
    <property type="protein sequence ID" value="NJP14881.1"/>
    <property type="molecule type" value="Genomic_DNA"/>
</dbReference>
<proteinExistence type="predicted"/>
<dbReference type="RefSeq" id="WP_125497655.1">
    <property type="nucleotide sequence ID" value="NZ_BMVZ01000013.1"/>
</dbReference>
<reference evidence="1 2" key="1">
    <citation type="submission" date="2020-03" db="EMBL/GenBank/DDBJ databases">
        <title>WGS of actinomycetes isolated from Thailand.</title>
        <authorList>
            <person name="Thawai C."/>
        </authorList>
    </citation>
    <scope>NUCLEOTIDE SEQUENCE [LARGE SCALE GENOMIC DNA]</scope>
    <source>
        <strain evidence="1 2">NBRC 13905</strain>
    </source>
</reference>
<accession>A0ABX0YUW3</accession>
<protein>
    <recommendedName>
        <fullName evidence="3">SCP2 domain-containing protein</fullName>
    </recommendedName>
</protein>
<keyword evidence="2" id="KW-1185">Reference proteome</keyword>
<evidence type="ECO:0000313" key="1">
    <source>
        <dbReference type="EMBL" id="NJP14881.1"/>
    </source>
</evidence>
<gene>
    <name evidence="1" type="ORF">HCJ95_11390</name>
</gene>
<dbReference type="SUPFAM" id="SSF55718">
    <property type="entry name" value="SCP-like"/>
    <property type="match status" value="1"/>
</dbReference>
<evidence type="ECO:0000313" key="2">
    <source>
        <dbReference type="Proteomes" id="UP000635996"/>
    </source>
</evidence>
<evidence type="ECO:0008006" key="3">
    <source>
        <dbReference type="Google" id="ProtNLM"/>
    </source>
</evidence>
<dbReference type="InterPro" id="IPR036527">
    <property type="entry name" value="SCP2_sterol-bd_dom_sf"/>
</dbReference>
<dbReference type="Proteomes" id="UP000635996">
    <property type="component" value="Unassembled WGS sequence"/>
</dbReference>
<name>A0ABX0YUW3_STRTL</name>